<feature type="non-terminal residue" evidence="2">
    <location>
        <position position="170"/>
    </location>
</feature>
<evidence type="ECO:0000259" key="1">
    <source>
        <dbReference type="PROSITE" id="PS50969"/>
    </source>
</evidence>
<dbReference type="Proteomes" id="UP000271241">
    <property type="component" value="Unassembled WGS sequence"/>
</dbReference>
<dbReference type="STRING" id="78915.A0A4P9XTZ9"/>
<name>A0A4P9XTZ9_9FUNG</name>
<dbReference type="SMART" id="SM00577">
    <property type="entry name" value="CPDc"/>
    <property type="match status" value="1"/>
</dbReference>
<evidence type="ECO:0000313" key="2">
    <source>
        <dbReference type="EMBL" id="RKP09677.1"/>
    </source>
</evidence>
<feature type="domain" description="FCP1 homology" evidence="1">
    <location>
        <begin position="1"/>
        <end position="156"/>
    </location>
</feature>
<dbReference type="InterPro" id="IPR011948">
    <property type="entry name" value="Dullard_phosphatase"/>
</dbReference>
<dbReference type="InterPro" id="IPR050365">
    <property type="entry name" value="TIM50"/>
</dbReference>
<protein>
    <submittedName>
        <fullName evidence="2">NLI interacting factor</fullName>
    </submittedName>
</protein>
<proteinExistence type="predicted"/>
<dbReference type="OrthoDB" id="277011at2759"/>
<dbReference type="InterPro" id="IPR036412">
    <property type="entry name" value="HAD-like_sf"/>
</dbReference>
<feature type="non-terminal residue" evidence="2">
    <location>
        <position position="1"/>
    </location>
</feature>
<organism evidence="2 3">
    <name type="scientific">Thamnocephalis sphaerospora</name>
    <dbReference type="NCBI Taxonomy" id="78915"/>
    <lineage>
        <taxon>Eukaryota</taxon>
        <taxon>Fungi</taxon>
        <taxon>Fungi incertae sedis</taxon>
        <taxon>Zoopagomycota</taxon>
        <taxon>Zoopagomycotina</taxon>
        <taxon>Zoopagomycetes</taxon>
        <taxon>Zoopagales</taxon>
        <taxon>Sigmoideomycetaceae</taxon>
        <taxon>Thamnocephalis</taxon>
    </lineage>
</organism>
<sequence>RKTLVLDLDETLVHADQHGGQRVDHVVEVVMEGHAQLYFISKRPHTDYFLSKVSQWYELVIFTASLPEYADPVIDWLDPDRCYFKQRLFRDACTPRGFSFAKDLTRAEADLSRVVLVDNSPISFALHKENGLPILGWYSDQHDEALLELLPVLDALRFVSDVRSILRLRL</sequence>
<dbReference type="PANTHER" id="PTHR12210">
    <property type="entry name" value="DULLARD PROTEIN PHOSPHATASE"/>
    <property type="match status" value="1"/>
</dbReference>
<gene>
    <name evidence="2" type="ORF">THASP1DRAFT_4957</name>
</gene>
<dbReference type="AlphaFoldDB" id="A0A4P9XTZ9"/>
<keyword evidence="3" id="KW-1185">Reference proteome</keyword>
<dbReference type="InterPro" id="IPR004274">
    <property type="entry name" value="FCP1_dom"/>
</dbReference>
<dbReference type="Pfam" id="PF03031">
    <property type="entry name" value="NIF"/>
    <property type="match status" value="1"/>
</dbReference>
<reference evidence="3" key="1">
    <citation type="journal article" date="2018" name="Nat. Microbiol.">
        <title>Leveraging single-cell genomics to expand the fungal tree of life.</title>
        <authorList>
            <person name="Ahrendt S.R."/>
            <person name="Quandt C.A."/>
            <person name="Ciobanu D."/>
            <person name="Clum A."/>
            <person name="Salamov A."/>
            <person name="Andreopoulos B."/>
            <person name="Cheng J.F."/>
            <person name="Woyke T."/>
            <person name="Pelin A."/>
            <person name="Henrissat B."/>
            <person name="Reynolds N.K."/>
            <person name="Benny G.L."/>
            <person name="Smith M.E."/>
            <person name="James T.Y."/>
            <person name="Grigoriev I.V."/>
        </authorList>
    </citation>
    <scope>NUCLEOTIDE SEQUENCE [LARGE SCALE GENOMIC DNA]</scope>
    <source>
        <strain evidence="3">RSA 1356</strain>
    </source>
</reference>
<dbReference type="InterPro" id="IPR023214">
    <property type="entry name" value="HAD_sf"/>
</dbReference>
<accession>A0A4P9XTZ9</accession>
<dbReference type="EMBL" id="KZ992496">
    <property type="protein sequence ID" value="RKP09677.1"/>
    <property type="molecule type" value="Genomic_DNA"/>
</dbReference>
<dbReference type="NCBIfam" id="TIGR02251">
    <property type="entry name" value="HIF-SF_euk"/>
    <property type="match status" value="1"/>
</dbReference>
<dbReference type="Gene3D" id="3.40.50.1000">
    <property type="entry name" value="HAD superfamily/HAD-like"/>
    <property type="match status" value="1"/>
</dbReference>
<dbReference type="PROSITE" id="PS50969">
    <property type="entry name" value="FCP1"/>
    <property type="match status" value="1"/>
</dbReference>
<evidence type="ECO:0000313" key="3">
    <source>
        <dbReference type="Proteomes" id="UP000271241"/>
    </source>
</evidence>
<dbReference type="FunFam" id="3.40.50.1000:FF:000093">
    <property type="entry name" value="NLI interacting factor-like phosphatase family protein"/>
    <property type="match status" value="1"/>
</dbReference>
<dbReference type="GO" id="GO:0016791">
    <property type="term" value="F:phosphatase activity"/>
    <property type="evidence" value="ECO:0007669"/>
    <property type="project" value="InterPro"/>
</dbReference>
<dbReference type="CDD" id="cd07521">
    <property type="entry name" value="HAD_FCP1-like"/>
    <property type="match status" value="1"/>
</dbReference>
<dbReference type="SUPFAM" id="SSF56784">
    <property type="entry name" value="HAD-like"/>
    <property type="match status" value="1"/>
</dbReference>